<protein>
    <submittedName>
        <fullName evidence="1">Uncharacterized protein</fullName>
    </submittedName>
</protein>
<evidence type="ECO:0000313" key="1">
    <source>
        <dbReference type="EMBL" id="KGG19712.1"/>
    </source>
</evidence>
<name>A0A0A2C2G5_PROMR</name>
<sequence>MAKRRRKLSPELEKKISLAKKQIELITAIIHDIYEDDIQEEYKSAFLPVMSAYLSLEELYKEVGFNDDTTNLHELYLTNLDKFKSEYEL</sequence>
<proteinExistence type="predicted"/>
<dbReference type="RefSeq" id="WP_036907499.1">
    <property type="nucleotide sequence ID" value="NZ_CP138967.1"/>
</dbReference>
<gene>
    <name evidence="1" type="ORF">EV03_2098</name>
</gene>
<dbReference type="Proteomes" id="UP000030392">
    <property type="component" value="Unassembled WGS sequence"/>
</dbReference>
<dbReference type="AlphaFoldDB" id="A0A0A2C2G5"/>
<accession>A0A0A2C2G5</accession>
<reference evidence="2" key="1">
    <citation type="journal article" date="2014" name="Sci. Data">
        <title>Genomes of diverse isolates of the marine cyanobacterium Prochlorococcus.</title>
        <authorList>
            <person name="Biller S."/>
            <person name="Berube P."/>
            <person name="Thompson J."/>
            <person name="Kelly L."/>
            <person name="Roggensack S."/>
            <person name="Awad L."/>
            <person name="Roache-Johnson K."/>
            <person name="Ding H."/>
            <person name="Giovannoni S.J."/>
            <person name="Moore L.R."/>
            <person name="Chisholm S.W."/>
        </authorList>
    </citation>
    <scope>NUCLEOTIDE SEQUENCE [LARGE SCALE GENOMIC DNA]</scope>
    <source>
        <strain evidence="2">PAC1</strain>
    </source>
</reference>
<dbReference type="EMBL" id="JNAX01000015">
    <property type="protein sequence ID" value="KGG19712.1"/>
    <property type="molecule type" value="Genomic_DNA"/>
</dbReference>
<organism evidence="1 2">
    <name type="scientific">Prochlorococcus marinus str. PAC1</name>
    <dbReference type="NCBI Taxonomy" id="59924"/>
    <lineage>
        <taxon>Bacteria</taxon>
        <taxon>Bacillati</taxon>
        <taxon>Cyanobacteriota</taxon>
        <taxon>Cyanophyceae</taxon>
        <taxon>Synechococcales</taxon>
        <taxon>Prochlorococcaceae</taxon>
        <taxon>Prochlorococcus</taxon>
    </lineage>
</organism>
<evidence type="ECO:0000313" key="2">
    <source>
        <dbReference type="Proteomes" id="UP000030392"/>
    </source>
</evidence>
<comment type="caution">
    <text evidence="1">The sequence shown here is derived from an EMBL/GenBank/DDBJ whole genome shotgun (WGS) entry which is preliminary data.</text>
</comment>